<dbReference type="RefSeq" id="WP_006122329.1">
    <property type="nucleotide sequence ID" value="NZ_CP046585.1"/>
</dbReference>
<name>A0AB34VKH2_9GAMM</name>
<organism evidence="4 5">
    <name type="scientific">Pantoea stewartii</name>
    <dbReference type="NCBI Taxonomy" id="66269"/>
    <lineage>
        <taxon>Bacteria</taxon>
        <taxon>Pseudomonadati</taxon>
        <taxon>Pseudomonadota</taxon>
        <taxon>Gammaproteobacteria</taxon>
        <taxon>Enterobacterales</taxon>
        <taxon>Erwiniaceae</taxon>
        <taxon>Pantoea</taxon>
    </lineage>
</organism>
<dbReference type="AlphaFoldDB" id="A0AB34VKH2"/>
<dbReference type="SUPFAM" id="SSF159871">
    <property type="entry name" value="YdgH-like"/>
    <property type="match status" value="1"/>
</dbReference>
<feature type="domain" description="YdgH/BhsA/McbA-like" evidence="3">
    <location>
        <begin position="25"/>
        <end position="72"/>
    </location>
</feature>
<reference evidence="4 5" key="1">
    <citation type="journal article" date="2016" name="Front. Microbiol.">
        <title>Genomic Resource of Rice Seed Associated Bacteria.</title>
        <authorList>
            <person name="Midha S."/>
            <person name="Bansal K."/>
            <person name="Sharma S."/>
            <person name="Kumar N."/>
            <person name="Patil P.P."/>
            <person name="Chaudhry V."/>
            <person name="Patil P.B."/>
        </authorList>
    </citation>
    <scope>NUCLEOTIDE SEQUENCE [LARGE SCALE GENOMIC DNA]</scope>
    <source>
        <strain evidence="4 5">RSA13</strain>
    </source>
</reference>
<sequence length="72" mass="7578">MKINKVSSAAAAVALTLMSFGCFAAETVSATSLTLDGAVSKIARQAKQQGEHFKVISADTNNYAHVTAELYK</sequence>
<dbReference type="InterPro" id="IPR025543">
    <property type="entry name" value="Dodecin-like"/>
</dbReference>
<feature type="signal peptide" evidence="2">
    <location>
        <begin position="1"/>
        <end position="24"/>
    </location>
</feature>
<feature type="chain" id="PRO_5044276755" description="YdgH/BhsA/McbA-like domain-containing protein" evidence="2">
    <location>
        <begin position="25"/>
        <end position="72"/>
    </location>
</feature>
<dbReference type="Pfam" id="PF07338">
    <property type="entry name" value="YdgH_BhsA-like"/>
    <property type="match status" value="1"/>
</dbReference>
<dbReference type="PROSITE" id="PS51257">
    <property type="entry name" value="PROKAR_LIPOPROTEIN"/>
    <property type="match status" value="1"/>
</dbReference>
<accession>A0AB34VKH2</accession>
<dbReference type="Proteomes" id="UP000072520">
    <property type="component" value="Unassembled WGS sequence"/>
</dbReference>
<comment type="caution">
    <text evidence="4">The sequence shown here is derived from an EMBL/GenBank/DDBJ whole genome shotgun (WGS) entry which is preliminary data.</text>
</comment>
<evidence type="ECO:0000259" key="3">
    <source>
        <dbReference type="Pfam" id="PF07338"/>
    </source>
</evidence>
<dbReference type="InterPro" id="IPR010854">
    <property type="entry name" value="YdgH/BhsA/McbA-like_dom"/>
</dbReference>
<gene>
    <name evidence="4" type="ORF">RSA13_03915</name>
</gene>
<dbReference type="Gene3D" id="3.30.1660.10">
    <property type="entry name" value="Flavin-binding protein dodecin"/>
    <property type="match status" value="1"/>
</dbReference>
<evidence type="ECO:0000256" key="2">
    <source>
        <dbReference type="SAM" id="SignalP"/>
    </source>
</evidence>
<keyword evidence="1 2" id="KW-0732">Signal</keyword>
<protein>
    <recommendedName>
        <fullName evidence="3">YdgH/BhsA/McbA-like domain-containing protein</fullName>
    </recommendedName>
</protein>
<evidence type="ECO:0000313" key="4">
    <source>
        <dbReference type="EMBL" id="KTT00559.1"/>
    </source>
</evidence>
<proteinExistence type="predicted"/>
<dbReference type="GeneID" id="61253591"/>
<dbReference type="EMBL" id="LDSI01000003">
    <property type="protein sequence ID" value="KTT00559.1"/>
    <property type="molecule type" value="Genomic_DNA"/>
</dbReference>
<evidence type="ECO:0000313" key="5">
    <source>
        <dbReference type="Proteomes" id="UP000072520"/>
    </source>
</evidence>
<dbReference type="InterPro" id="IPR036275">
    <property type="entry name" value="YdgH-like_sf"/>
</dbReference>
<evidence type="ECO:0000256" key="1">
    <source>
        <dbReference type="ARBA" id="ARBA00022729"/>
    </source>
</evidence>